<comment type="caution">
    <text evidence="2">The sequence shown here is derived from an EMBL/GenBank/DDBJ whole genome shotgun (WGS) entry which is preliminary data.</text>
</comment>
<evidence type="ECO:0000256" key="1">
    <source>
        <dbReference type="SAM" id="SignalP"/>
    </source>
</evidence>
<sequence length="136" mass="15105">MKTKKKYLALLVFLMGVININNLQAQTFKAKDMDGMWERNDGVRISIDGTAVFAEGSKALIFAVGNSGWPTNSIQYNFKFKNITHNGDNTWNAGNQAYSKGTSTWQSSGNVTMTMNKDKSAFNCGGFTYSRKSLIH</sequence>
<feature type="chain" id="PRO_5045266982" evidence="1">
    <location>
        <begin position="26"/>
        <end position="136"/>
    </location>
</feature>
<protein>
    <submittedName>
        <fullName evidence="2">Uncharacterized protein</fullName>
    </submittedName>
</protein>
<proteinExistence type="predicted"/>
<evidence type="ECO:0000313" key="2">
    <source>
        <dbReference type="EMBL" id="TDE28733.1"/>
    </source>
</evidence>
<dbReference type="Proteomes" id="UP000294685">
    <property type="component" value="Unassembled WGS sequence"/>
</dbReference>
<gene>
    <name evidence="2" type="ORF">E0I61_10075</name>
</gene>
<keyword evidence="3" id="KW-1185">Reference proteome</keyword>
<keyword evidence="1" id="KW-0732">Signal</keyword>
<name>A0ABY2DR75_9FLAO</name>
<dbReference type="EMBL" id="SMLH01000005">
    <property type="protein sequence ID" value="TDE28733.1"/>
    <property type="molecule type" value="Genomic_DNA"/>
</dbReference>
<dbReference type="RefSeq" id="WP_132071185.1">
    <property type="nucleotide sequence ID" value="NZ_SMLH01000005.1"/>
</dbReference>
<organism evidence="2 3">
    <name type="scientific">Flavobacterium ranwuense</name>
    <dbReference type="NCBI Taxonomy" id="2541725"/>
    <lineage>
        <taxon>Bacteria</taxon>
        <taxon>Pseudomonadati</taxon>
        <taxon>Bacteroidota</taxon>
        <taxon>Flavobacteriia</taxon>
        <taxon>Flavobacteriales</taxon>
        <taxon>Flavobacteriaceae</taxon>
        <taxon>Flavobacterium</taxon>
    </lineage>
</organism>
<evidence type="ECO:0000313" key="3">
    <source>
        <dbReference type="Proteomes" id="UP000294685"/>
    </source>
</evidence>
<feature type="signal peptide" evidence="1">
    <location>
        <begin position="1"/>
        <end position="25"/>
    </location>
</feature>
<reference evidence="2 3" key="1">
    <citation type="submission" date="2019-03" db="EMBL/GenBank/DDBJ databases">
        <title>Novel species of Flavobacterium.</title>
        <authorList>
            <person name="Liu Q."/>
            <person name="Xin Y.-H."/>
        </authorList>
    </citation>
    <scope>NUCLEOTIDE SEQUENCE [LARGE SCALE GENOMIC DNA]</scope>
    <source>
        <strain evidence="2 3">LB2P22</strain>
    </source>
</reference>
<accession>A0ABY2DR75</accession>